<feature type="region of interest" description="Disordered" evidence="7">
    <location>
        <begin position="405"/>
        <end position="465"/>
    </location>
</feature>
<dbReference type="Proteomes" id="UP000694388">
    <property type="component" value="Unplaced"/>
</dbReference>
<feature type="compositionally biased region" description="Polar residues" evidence="7">
    <location>
        <begin position="715"/>
        <end position="724"/>
    </location>
</feature>
<feature type="region of interest" description="Disordered" evidence="7">
    <location>
        <begin position="364"/>
        <end position="393"/>
    </location>
</feature>
<dbReference type="SUPFAM" id="SSF55550">
    <property type="entry name" value="SH2 domain"/>
    <property type="match status" value="1"/>
</dbReference>
<dbReference type="Gene3D" id="2.30.29.30">
    <property type="entry name" value="Pleckstrin-homology domain (PH domain)/Phosphotyrosine-binding domain (PTB)"/>
    <property type="match status" value="1"/>
</dbReference>
<reference evidence="11" key="1">
    <citation type="submission" date="2025-08" db="UniProtKB">
        <authorList>
            <consortium name="Ensembl"/>
        </authorList>
    </citation>
    <scope>IDENTIFICATION</scope>
</reference>
<feature type="domain" description="Phosphatase tensin-type" evidence="9">
    <location>
        <begin position="34"/>
        <end position="206"/>
    </location>
</feature>
<dbReference type="SUPFAM" id="SSF50729">
    <property type="entry name" value="PH domain-like"/>
    <property type="match status" value="1"/>
</dbReference>
<proteinExistence type="inferred from homology"/>
<dbReference type="InterPro" id="IPR033929">
    <property type="entry name" value="Tensin_PTB"/>
</dbReference>
<organism evidence="11 12">
    <name type="scientific">Eptatretus burgeri</name>
    <name type="common">Inshore hagfish</name>
    <dbReference type="NCBI Taxonomy" id="7764"/>
    <lineage>
        <taxon>Eukaryota</taxon>
        <taxon>Metazoa</taxon>
        <taxon>Chordata</taxon>
        <taxon>Craniata</taxon>
        <taxon>Vertebrata</taxon>
        <taxon>Cyclostomata</taxon>
        <taxon>Myxini</taxon>
        <taxon>Myxiniformes</taxon>
        <taxon>Myxinidae</taxon>
        <taxon>Eptatretinae</taxon>
        <taxon>Eptatretus</taxon>
    </lineage>
</organism>
<accession>A0A8C4QN04</accession>
<evidence type="ECO:0000256" key="2">
    <source>
        <dbReference type="ARBA" id="ARBA00007881"/>
    </source>
</evidence>
<keyword evidence="4" id="KW-0965">Cell junction</keyword>
<dbReference type="InterPro" id="IPR051484">
    <property type="entry name" value="Tensin_PTEN_phosphatase"/>
</dbReference>
<dbReference type="InterPro" id="IPR000980">
    <property type="entry name" value="SH2"/>
</dbReference>
<dbReference type="InterPro" id="IPR035892">
    <property type="entry name" value="C2_domain_sf"/>
</dbReference>
<evidence type="ECO:0000313" key="11">
    <source>
        <dbReference type="Ensembl" id="ENSEBUP00000017300.1"/>
    </source>
</evidence>
<feature type="compositionally biased region" description="Polar residues" evidence="7">
    <location>
        <begin position="991"/>
        <end position="1005"/>
    </location>
</feature>
<dbReference type="PANTHER" id="PTHR45734">
    <property type="entry name" value="TENSIN"/>
    <property type="match status" value="1"/>
</dbReference>
<keyword evidence="5 6" id="KW-0727">SH2 domain</keyword>
<dbReference type="SUPFAM" id="SSF49562">
    <property type="entry name" value="C2 domain (Calcium/lipid-binding domain, CaLB)"/>
    <property type="match status" value="1"/>
</dbReference>
<evidence type="ECO:0000256" key="1">
    <source>
        <dbReference type="ARBA" id="ARBA00004246"/>
    </source>
</evidence>
<evidence type="ECO:0008006" key="13">
    <source>
        <dbReference type="Google" id="ProtNLM"/>
    </source>
</evidence>
<dbReference type="SUPFAM" id="SSF52799">
    <property type="entry name" value="(Phosphotyrosine protein) phosphatases II"/>
    <property type="match status" value="1"/>
</dbReference>
<evidence type="ECO:0000313" key="12">
    <source>
        <dbReference type="Proteomes" id="UP000694388"/>
    </source>
</evidence>
<dbReference type="Gene3D" id="3.90.190.10">
    <property type="entry name" value="Protein tyrosine phosphatase superfamily"/>
    <property type="match status" value="1"/>
</dbReference>
<comment type="similarity">
    <text evidence="2">Belongs to the PTEN phosphatase protein family.</text>
</comment>
<feature type="compositionally biased region" description="Polar residues" evidence="7">
    <location>
        <begin position="948"/>
        <end position="971"/>
    </location>
</feature>
<dbReference type="Pfam" id="PF10409">
    <property type="entry name" value="PTEN_C2"/>
    <property type="match status" value="1"/>
</dbReference>
<dbReference type="GeneTree" id="ENSGT00940000163886"/>
<feature type="region of interest" description="Disordered" evidence="7">
    <location>
        <begin position="550"/>
        <end position="580"/>
    </location>
</feature>
<dbReference type="GO" id="GO:0005925">
    <property type="term" value="C:focal adhesion"/>
    <property type="evidence" value="ECO:0007669"/>
    <property type="project" value="UniProtKB-SubCell"/>
</dbReference>
<dbReference type="PROSITE" id="PS51181">
    <property type="entry name" value="PPASE_TENSIN"/>
    <property type="match status" value="1"/>
</dbReference>
<dbReference type="PROSITE" id="PS50001">
    <property type="entry name" value="SH2"/>
    <property type="match status" value="1"/>
</dbReference>
<dbReference type="PANTHER" id="PTHR45734:SF10">
    <property type="entry name" value="BLISTERY, ISOFORM A"/>
    <property type="match status" value="1"/>
</dbReference>
<dbReference type="SMART" id="SM01326">
    <property type="entry name" value="PTEN_C2"/>
    <property type="match status" value="1"/>
</dbReference>
<evidence type="ECO:0000256" key="3">
    <source>
        <dbReference type="ARBA" id="ARBA00022553"/>
    </source>
</evidence>
<dbReference type="CDD" id="cd01213">
    <property type="entry name" value="PTB_tensin"/>
    <property type="match status" value="1"/>
</dbReference>
<feature type="compositionally biased region" description="Polar residues" evidence="7">
    <location>
        <begin position="561"/>
        <end position="580"/>
    </location>
</feature>
<feature type="compositionally biased region" description="Polar residues" evidence="7">
    <location>
        <begin position="878"/>
        <end position="909"/>
    </location>
</feature>
<evidence type="ECO:0000256" key="7">
    <source>
        <dbReference type="SAM" id="MobiDB-lite"/>
    </source>
</evidence>
<evidence type="ECO:0000256" key="6">
    <source>
        <dbReference type="PROSITE-ProRule" id="PRU00191"/>
    </source>
</evidence>
<feature type="compositionally biased region" description="Polar residues" evidence="7">
    <location>
        <begin position="407"/>
        <end position="419"/>
    </location>
</feature>
<protein>
    <recommendedName>
        <fullName evidence="13">Tensin 3</fullName>
    </recommendedName>
</protein>
<dbReference type="Pfam" id="PF08416">
    <property type="entry name" value="PTB"/>
    <property type="match status" value="1"/>
</dbReference>
<dbReference type="SMART" id="SM00252">
    <property type="entry name" value="SH2"/>
    <property type="match status" value="1"/>
</dbReference>
<evidence type="ECO:0000259" key="10">
    <source>
        <dbReference type="PROSITE" id="PS51182"/>
    </source>
</evidence>
<dbReference type="PROSITE" id="PS51182">
    <property type="entry name" value="C2_TENSIN"/>
    <property type="match status" value="1"/>
</dbReference>
<reference evidence="11" key="2">
    <citation type="submission" date="2025-09" db="UniProtKB">
        <authorList>
            <consortium name="Ensembl"/>
        </authorList>
    </citation>
    <scope>IDENTIFICATION</scope>
</reference>
<dbReference type="InterPro" id="IPR014020">
    <property type="entry name" value="Tensin_C2-dom"/>
</dbReference>
<evidence type="ECO:0000259" key="9">
    <source>
        <dbReference type="PROSITE" id="PS51181"/>
    </source>
</evidence>
<keyword evidence="3" id="KW-0597">Phosphoprotein</keyword>
<dbReference type="InterPro" id="IPR029023">
    <property type="entry name" value="Tensin_phosphatase"/>
</dbReference>
<dbReference type="InterPro" id="IPR029021">
    <property type="entry name" value="Prot-tyrosine_phosphatase-like"/>
</dbReference>
<feature type="region of interest" description="Disordered" evidence="7">
    <location>
        <begin position="709"/>
        <end position="729"/>
    </location>
</feature>
<feature type="region of interest" description="Disordered" evidence="7">
    <location>
        <begin position="1"/>
        <end position="35"/>
    </location>
</feature>
<feature type="domain" description="SH2" evidence="8">
    <location>
        <begin position="1258"/>
        <end position="1364"/>
    </location>
</feature>
<feature type="compositionally biased region" description="Low complexity" evidence="7">
    <location>
        <begin position="426"/>
        <end position="445"/>
    </location>
</feature>
<feature type="domain" description="C2 tensin-type" evidence="10">
    <location>
        <begin position="211"/>
        <end position="336"/>
    </location>
</feature>
<dbReference type="Gene3D" id="3.30.505.10">
    <property type="entry name" value="SH2 domain"/>
    <property type="match status" value="1"/>
</dbReference>
<feature type="region of interest" description="Disordered" evidence="7">
    <location>
        <begin position="946"/>
        <end position="1005"/>
    </location>
</feature>
<dbReference type="InterPro" id="IPR006020">
    <property type="entry name" value="PTB/PI_dom"/>
</dbReference>
<dbReference type="Ensembl" id="ENSEBUT00000017876.1">
    <property type="protein sequence ID" value="ENSEBUP00000017300.1"/>
    <property type="gene ID" value="ENSEBUG00000010735.1"/>
</dbReference>
<name>A0A8C4QN04_EPTBU</name>
<dbReference type="Pfam" id="PF00017">
    <property type="entry name" value="SH2"/>
    <property type="match status" value="1"/>
</dbReference>
<dbReference type="OMA" id="HYMANSI"/>
<dbReference type="InterPro" id="IPR011993">
    <property type="entry name" value="PH-like_dom_sf"/>
</dbReference>
<dbReference type="SMART" id="SM00462">
    <property type="entry name" value="PTB"/>
    <property type="match status" value="1"/>
</dbReference>
<dbReference type="InterPro" id="IPR013625">
    <property type="entry name" value="PTB"/>
</dbReference>
<feature type="compositionally biased region" description="Polar residues" evidence="7">
    <location>
        <begin position="7"/>
        <end position="23"/>
    </location>
</feature>
<dbReference type="InterPro" id="IPR036860">
    <property type="entry name" value="SH2_dom_sf"/>
</dbReference>
<dbReference type="Gene3D" id="2.60.40.1110">
    <property type="match status" value="1"/>
</dbReference>
<evidence type="ECO:0000259" key="8">
    <source>
        <dbReference type="PROSITE" id="PS50001"/>
    </source>
</evidence>
<feature type="region of interest" description="Disordered" evidence="7">
    <location>
        <begin position="872"/>
        <end position="909"/>
    </location>
</feature>
<comment type="subcellular location">
    <subcellularLocation>
        <location evidence="1">Cell junction</location>
        <location evidence="1">Focal adhesion</location>
    </subcellularLocation>
</comment>
<sequence length="1502" mass="164374">MAFHLVTPTSGVSSETIKQQIGSHQEPEGDQATNHSWDGGPLFHLAYVTERIICIIFHENCPAGAYLEALRDVAQMLLSKHGEKHLVINLSENDVDLRQMNLKVQDVSWPDRHAPQISQLCLLVKYMNTWLISDPQNAIILNCKGHWGSVGTAVAAYMSYNDICSGSQEPLDKFSMKRFYDDKLSSSLLPSQKRYLQFFGDLLAKTCKVREKAMCVQLMILRGVLPVGTGCKVFLRVFQGLQLLHTSPVYIVPMGSPEGNLCVGFSPGLNLQGDILVKCFWAVSESGTWETLFQVQFHTGALHKSSLVLGKAQLEHAYNDPNFPEGGSIEFLFADSPEELPEVEGPLYNDPSVVVDNSMTDPFLHKNSHPEPGLVLPPHDVPTRSEPGRSTMETHGTLSVLSEHALSLSSDSGRSTASCRTDELRSPATLSSDSSTPSPLSISSTQPDTQGEGTATPRCSRGKLTTEQQDSLIELLRTFDMTLNSVEDTRGNSDDLEISPHLLPQSSQKVHFNDLSVTLERETDILDDDLNAANEVHSMGSLGTLSSLEGAPVSAHRKGSQDSLHTDSTGYSTVVEESNDGLSPSLLLPPAFGSSFSQGRMAAGVMNPRGVTIAVGQSALIHPRQTVKFEAAAPQSKSTLTKKELGDSHGCRKEVVDYGTLNEILSSPASIPTSKSKPVVPVRGKSSQQAVQQGIKFVAGLAGTARNMRQDQMHSDNPTEYSVSQEEEELDQSLHELHKMIMDLDPTYIPPTNSACTHSPIITESCSSSPSVGGDLFQHQQMAGTYGSFSGLDLSSQCHFSENGLMPVSQFTSHSLGSASSSSYNSLQPPSLSRYHSLKPASTQFSYNSLQPASSSSYNSLRVIPPSSYNTLRPAPPFNNNSLRPAPPFSNNSLRPAPPSSYNSLRPTPSSSFNNVWPALSSGYYSLRPTPPSYNMEPWQCLTDETLRQQSDQSSSRTLGLTKNQEASQISDKAEQRSGSDRALPGHKNMIESTSLPMKSEQLQPSVCKTRKQGLPARHLTSDIWHPHGAKVNFENSKPQQCNFVSTLGIQDPVVAKEVEKGNIKDPVLDISSSLSRGSEQLVSTDSPSPQSTVARMLPNSSHFFPDVEAKKDMRVQDCCEATSQTIGSGPNKEVGTNLQVEGKCSDSGLVRFVRVSPMDNVVSYEQPLEDTFRDQEGLYGCKETSPSSPNYVSMNRTIFKTGSFPGSRKVSFPNSFPHTLPRRSPGAPHTKALEWNSDAELNNGITSTFVQDTSKFWYKPRITREQAIAILKQQPTGAFVIRDSTSFCGAFGLAMRVSAAQACLKHHSERDSDPIRHFLIESTAKGVQLKGSTQEPIFGSLSALIYQHSITALSLPCKLLIPEKDCTSLYLASIDLESLTGPRAIAKAVSEVLDTSPRPISTPVFLRISSQGVTLTDNNRRLFFRKHYMANSIIYCSNDPEDRRWEATKDLLEPRVFGFIARKERNYRDNVCHLFAENSAERPASIIVSAIKDLMSQSTGE</sequence>
<keyword evidence="12" id="KW-1185">Reference proteome</keyword>
<evidence type="ECO:0000256" key="5">
    <source>
        <dbReference type="ARBA" id="ARBA00022999"/>
    </source>
</evidence>
<evidence type="ECO:0000256" key="4">
    <source>
        <dbReference type="ARBA" id="ARBA00022949"/>
    </source>
</evidence>